<evidence type="ECO:0000313" key="23">
    <source>
        <dbReference type="Proteomes" id="UP001066276"/>
    </source>
</evidence>
<dbReference type="PANTHER" id="PTHR10404:SF81">
    <property type="entry name" value="N-ACETYLATED ALPHA-LINKED ACIDIC DIPEPTIDASE 2"/>
    <property type="match status" value="1"/>
</dbReference>
<evidence type="ECO:0000256" key="18">
    <source>
        <dbReference type="SAM" id="MobiDB-lite"/>
    </source>
</evidence>
<dbReference type="AlphaFoldDB" id="A0AAV7MGR1"/>
<evidence type="ECO:0000256" key="2">
    <source>
        <dbReference type="ARBA" id="ARBA00004401"/>
    </source>
</evidence>
<protein>
    <recommendedName>
        <fullName evidence="17">glutamate carboxypeptidase II</fullName>
        <ecNumber evidence="17">3.4.17.21</ecNumber>
    </recommendedName>
</protein>
<dbReference type="SUPFAM" id="SSF52025">
    <property type="entry name" value="PA domain"/>
    <property type="match status" value="1"/>
</dbReference>
<keyword evidence="9" id="KW-0862">Zinc</keyword>
<keyword evidence="4" id="KW-0121">Carboxypeptidase</keyword>
<keyword evidence="5" id="KW-0645">Protease</keyword>
<reference evidence="22" key="1">
    <citation type="journal article" date="2022" name="bioRxiv">
        <title>Sequencing and chromosome-scale assembly of the giantPleurodeles waltlgenome.</title>
        <authorList>
            <person name="Brown T."/>
            <person name="Elewa A."/>
            <person name="Iarovenko S."/>
            <person name="Subramanian E."/>
            <person name="Araus A.J."/>
            <person name="Petzold A."/>
            <person name="Susuki M."/>
            <person name="Suzuki K.-i.T."/>
            <person name="Hayashi T."/>
            <person name="Toyoda A."/>
            <person name="Oliveira C."/>
            <person name="Osipova E."/>
            <person name="Leigh N.D."/>
            <person name="Simon A."/>
            <person name="Yun M.H."/>
        </authorList>
    </citation>
    <scope>NUCLEOTIDE SEQUENCE</scope>
    <source>
        <strain evidence="22">20211129_DDA</strain>
        <tissue evidence="22">Liver</tissue>
    </source>
</reference>
<evidence type="ECO:0000256" key="5">
    <source>
        <dbReference type="ARBA" id="ARBA00022670"/>
    </source>
</evidence>
<dbReference type="InterPro" id="IPR039373">
    <property type="entry name" value="Peptidase_M28B"/>
</dbReference>
<dbReference type="Pfam" id="PF02225">
    <property type="entry name" value="PA"/>
    <property type="match status" value="1"/>
</dbReference>
<evidence type="ECO:0000256" key="11">
    <source>
        <dbReference type="ARBA" id="ARBA00022968"/>
    </source>
</evidence>
<comment type="similarity">
    <text evidence="3">Belongs to the peptidase M28 family. M28B subfamily.</text>
</comment>
<evidence type="ECO:0000259" key="21">
    <source>
        <dbReference type="Pfam" id="PF04389"/>
    </source>
</evidence>
<dbReference type="Gene3D" id="3.50.30.30">
    <property type="match status" value="1"/>
</dbReference>
<dbReference type="FunFam" id="3.40.630.10:FF:000009">
    <property type="entry name" value="N-acetylated-alpha-linked acidic dipeptidase 2"/>
    <property type="match status" value="1"/>
</dbReference>
<dbReference type="SUPFAM" id="SSF47672">
    <property type="entry name" value="Transferrin receptor-like dimerisation domain"/>
    <property type="match status" value="1"/>
</dbReference>
<proteinExistence type="inferred from homology"/>
<evidence type="ECO:0000256" key="10">
    <source>
        <dbReference type="ARBA" id="ARBA00022837"/>
    </source>
</evidence>
<dbReference type="SUPFAM" id="SSF53187">
    <property type="entry name" value="Zn-dependent exopeptidases"/>
    <property type="match status" value="1"/>
</dbReference>
<keyword evidence="14" id="KW-0472">Membrane</keyword>
<sequence>MGIIIGKFAIAPDLPDWMQQMSQDGDPKYSKRLLEEIKAENIDKNLQFFSKKPHIAGSSEDEEVLAGYIHDTWKRDLDGARIYTYTVLLSYPNASDPNYVSILQEDGSEMEESVKSEKILSPEQDDPSVVNPFNSYSPAGVVVGDLIYVNYGDTDDFHYLTLNLTLNLTGLVAIARYGKIFRGDKVQNAESFGCAGMILYCDPADYVSGAGARVYPEDWWLPGTGAQRGTILSSYGDPLTPFYPSIDSAFFLDEKDLGLPSIPVTPIGYDNAVKYLSKMGGEQVPPSWRGKLNITYRTGPGFTSPHEKSKIRLYVQTYNVRKQIKNVIGYIRGMHEPDRYVMLGNHRDAWVFGAVDPSSGTAAMMELSRAMGRLLKDGWRPRRSILFCSWGAEEYNLIGSSEWVEEMSKVLGSRAVAYLNVDLALQGNATFAAHATPALNSLLYEAAKKVENPNPSEVAAGRKTVYDTWLANTPSEYDKSVPGIDGPGAASDHAPFLLITGVSVADMQYTYDKSISIASYPMYHSVYETYDLVSRLMDRGFKYHQAVARMWGEMALALADRVILRLDCLEYASTLERIVTEVETTQGSLLRSQNITLDGVRGATVDFRAAAETLHKKIENLDLKNPLDVRRVNDQLMQLERAFIDPLGIAGEPKYRPQLTSQDINTYPPHTPATSAVSGEREKNAHPCDEKIPRGDYPLLV</sequence>
<comment type="catalytic activity">
    <reaction evidence="16">
        <text>Release of an unsubstituted, C-terminal glutamyl residue, typically from Ac-Asp-Glu or folylpoly-gamma-glutamates.</text>
        <dbReference type="EC" id="3.4.17.21"/>
    </reaction>
</comment>
<keyword evidence="8" id="KW-0378">Hydrolase</keyword>
<feature type="domain" description="Transferrin receptor-like dimerisation" evidence="20">
    <location>
        <begin position="596"/>
        <end position="656"/>
    </location>
</feature>
<evidence type="ECO:0000256" key="14">
    <source>
        <dbReference type="ARBA" id="ARBA00023136"/>
    </source>
</evidence>
<comment type="subcellular location">
    <subcellularLocation>
        <location evidence="2">Cell membrane</location>
        <topology evidence="2">Single-pass type II membrane protein</topology>
    </subcellularLocation>
</comment>
<evidence type="ECO:0000259" key="19">
    <source>
        <dbReference type="Pfam" id="PF02225"/>
    </source>
</evidence>
<keyword evidence="6" id="KW-0812">Transmembrane</keyword>
<dbReference type="Pfam" id="PF04253">
    <property type="entry name" value="TFR_dimer"/>
    <property type="match status" value="1"/>
</dbReference>
<feature type="region of interest" description="Disordered" evidence="18">
    <location>
        <begin position="659"/>
        <end position="701"/>
    </location>
</feature>
<evidence type="ECO:0000256" key="15">
    <source>
        <dbReference type="ARBA" id="ARBA00023180"/>
    </source>
</evidence>
<dbReference type="InterPro" id="IPR046450">
    <property type="entry name" value="PA_dom_sf"/>
</dbReference>
<dbReference type="InterPro" id="IPR007484">
    <property type="entry name" value="Peptidase_M28"/>
</dbReference>
<dbReference type="PANTHER" id="PTHR10404">
    <property type="entry name" value="N-ACETYLATED-ALPHA-LINKED ACIDIC DIPEPTIDASE"/>
    <property type="match status" value="1"/>
</dbReference>
<keyword evidence="15" id="KW-0325">Glycoprotein</keyword>
<keyword evidence="12" id="KW-1133">Transmembrane helix</keyword>
<dbReference type="Gene3D" id="1.20.930.40">
    <property type="entry name" value="Transferrin receptor-like, dimerisation domain"/>
    <property type="match status" value="1"/>
</dbReference>
<evidence type="ECO:0000256" key="1">
    <source>
        <dbReference type="ARBA" id="ARBA00001947"/>
    </source>
</evidence>
<evidence type="ECO:0000256" key="4">
    <source>
        <dbReference type="ARBA" id="ARBA00022645"/>
    </source>
</evidence>
<feature type="domain" description="Peptidase M28" evidence="21">
    <location>
        <begin position="326"/>
        <end position="532"/>
    </location>
</feature>
<dbReference type="InterPro" id="IPR003137">
    <property type="entry name" value="PA_domain"/>
</dbReference>
<organism evidence="22 23">
    <name type="scientific">Pleurodeles waltl</name>
    <name type="common">Iberian ribbed newt</name>
    <dbReference type="NCBI Taxonomy" id="8319"/>
    <lineage>
        <taxon>Eukaryota</taxon>
        <taxon>Metazoa</taxon>
        <taxon>Chordata</taxon>
        <taxon>Craniata</taxon>
        <taxon>Vertebrata</taxon>
        <taxon>Euteleostomi</taxon>
        <taxon>Amphibia</taxon>
        <taxon>Batrachia</taxon>
        <taxon>Caudata</taxon>
        <taxon>Salamandroidea</taxon>
        <taxon>Salamandridae</taxon>
        <taxon>Pleurodelinae</taxon>
        <taxon>Pleurodeles</taxon>
    </lineage>
</organism>
<evidence type="ECO:0000256" key="7">
    <source>
        <dbReference type="ARBA" id="ARBA00022723"/>
    </source>
</evidence>
<accession>A0AAV7MGR1</accession>
<evidence type="ECO:0000256" key="8">
    <source>
        <dbReference type="ARBA" id="ARBA00022801"/>
    </source>
</evidence>
<dbReference type="EMBL" id="JANPWB010000013">
    <property type="protein sequence ID" value="KAJ1102638.1"/>
    <property type="molecule type" value="Genomic_DNA"/>
</dbReference>
<dbReference type="CDD" id="cd02121">
    <property type="entry name" value="PA_GCPII_like"/>
    <property type="match status" value="1"/>
</dbReference>
<dbReference type="InterPro" id="IPR007365">
    <property type="entry name" value="TFR-like_dimer_dom"/>
</dbReference>
<dbReference type="GO" id="GO:0006508">
    <property type="term" value="P:proteolysis"/>
    <property type="evidence" value="ECO:0007669"/>
    <property type="project" value="UniProtKB-KW"/>
</dbReference>
<comment type="caution">
    <text evidence="22">The sequence shown here is derived from an EMBL/GenBank/DDBJ whole genome shotgun (WGS) entry which is preliminary data.</text>
</comment>
<dbReference type="InterPro" id="IPR036757">
    <property type="entry name" value="TFR-like_dimer_dom_sf"/>
</dbReference>
<evidence type="ECO:0000256" key="17">
    <source>
        <dbReference type="ARBA" id="ARBA00066561"/>
    </source>
</evidence>
<feature type="domain" description="PA" evidence="19">
    <location>
        <begin position="144"/>
        <end position="230"/>
    </location>
</feature>
<dbReference type="CDD" id="cd08022">
    <property type="entry name" value="M28_PSMA_like"/>
    <property type="match status" value="1"/>
</dbReference>
<dbReference type="EC" id="3.4.17.21" evidence="17"/>
<name>A0AAV7MGR1_PLEWA</name>
<dbReference type="Gene3D" id="3.40.630.10">
    <property type="entry name" value="Zn peptidases"/>
    <property type="match status" value="1"/>
</dbReference>
<keyword evidence="11" id="KW-0735">Signal-anchor</keyword>
<evidence type="ECO:0000256" key="12">
    <source>
        <dbReference type="ARBA" id="ARBA00022989"/>
    </source>
</evidence>
<evidence type="ECO:0000256" key="16">
    <source>
        <dbReference type="ARBA" id="ARBA00052003"/>
    </source>
</evidence>
<evidence type="ECO:0000256" key="6">
    <source>
        <dbReference type="ARBA" id="ARBA00022692"/>
    </source>
</evidence>
<dbReference type="GO" id="GO:0046872">
    <property type="term" value="F:metal ion binding"/>
    <property type="evidence" value="ECO:0007669"/>
    <property type="project" value="UniProtKB-KW"/>
</dbReference>
<gene>
    <name evidence="22" type="ORF">NDU88_000087</name>
</gene>
<dbReference type="FunFam" id="3.50.30.30:FF:000002">
    <property type="entry name" value="N-acetylated-alpha-linked acidic dipeptidase 2"/>
    <property type="match status" value="1"/>
</dbReference>
<comment type="cofactor">
    <cofactor evidence="1">
        <name>Zn(2+)</name>
        <dbReference type="ChEBI" id="CHEBI:29105"/>
    </cofactor>
</comment>
<keyword evidence="10" id="KW-0106">Calcium</keyword>
<evidence type="ECO:0000256" key="13">
    <source>
        <dbReference type="ARBA" id="ARBA00023049"/>
    </source>
</evidence>
<evidence type="ECO:0000256" key="9">
    <source>
        <dbReference type="ARBA" id="ARBA00022833"/>
    </source>
</evidence>
<feature type="compositionally biased region" description="Basic and acidic residues" evidence="18">
    <location>
        <begin position="679"/>
        <end position="694"/>
    </location>
</feature>
<keyword evidence="13" id="KW-0482">Metalloprotease</keyword>
<dbReference type="GO" id="GO:0004181">
    <property type="term" value="F:metallocarboxypeptidase activity"/>
    <property type="evidence" value="ECO:0007669"/>
    <property type="project" value="UniProtKB-EC"/>
</dbReference>
<evidence type="ECO:0000256" key="3">
    <source>
        <dbReference type="ARBA" id="ARBA00005634"/>
    </source>
</evidence>
<keyword evidence="7" id="KW-0479">Metal-binding</keyword>
<dbReference type="GO" id="GO:0005886">
    <property type="term" value="C:plasma membrane"/>
    <property type="evidence" value="ECO:0007669"/>
    <property type="project" value="UniProtKB-SubCell"/>
</dbReference>
<keyword evidence="23" id="KW-1185">Reference proteome</keyword>
<dbReference type="Proteomes" id="UP001066276">
    <property type="component" value="Chromosome 9"/>
</dbReference>
<evidence type="ECO:0000313" key="22">
    <source>
        <dbReference type="EMBL" id="KAJ1102638.1"/>
    </source>
</evidence>
<dbReference type="Pfam" id="PF04389">
    <property type="entry name" value="Peptidase_M28"/>
    <property type="match status" value="1"/>
</dbReference>
<evidence type="ECO:0000259" key="20">
    <source>
        <dbReference type="Pfam" id="PF04253"/>
    </source>
</evidence>